<dbReference type="GO" id="GO:0006508">
    <property type="term" value="P:proteolysis"/>
    <property type="evidence" value="ECO:0007669"/>
    <property type="project" value="InterPro"/>
</dbReference>
<evidence type="ECO:0000256" key="13">
    <source>
        <dbReference type="ARBA" id="ARBA00023316"/>
    </source>
</evidence>
<keyword evidence="13" id="KW-0961">Cell wall biogenesis/degradation</keyword>
<keyword evidence="9" id="KW-0472">Membrane</keyword>
<evidence type="ECO:0000256" key="17">
    <source>
        <dbReference type="ARBA" id="ARBA00041260"/>
    </source>
</evidence>
<evidence type="ECO:0000256" key="3">
    <source>
        <dbReference type="ARBA" id="ARBA00022475"/>
    </source>
</evidence>
<evidence type="ECO:0000256" key="9">
    <source>
        <dbReference type="ARBA" id="ARBA00023136"/>
    </source>
</evidence>
<comment type="caution">
    <text evidence="20">The sequence shown here is derived from an EMBL/GenBank/DDBJ whole genome shotgun (WGS) entry which is preliminary data.</text>
</comment>
<dbReference type="FunFam" id="3.20.20.80:FF:000113">
    <property type="entry name" value="Glucan 1,3-beta-glucosidase"/>
    <property type="match status" value="1"/>
</dbReference>
<comment type="similarity">
    <text evidence="2">Belongs to the glycosyl hydrolase 5 (cellulase A) family.</text>
</comment>
<comment type="subcellular location">
    <subcellularLocation>
        <location evidence="1">Cell membrane</location>
        <topology evidence="1">Single-pass type II membrane protein</topology>
    </subcellularLocation>
</comment>
<dbReference type="PANTHER" id="PTHR31297:SF34">
    <property type="entry name" value="GLUCAN 1,3-BETA-GLUCOSIDASE 2"/>
    <property type="match status" value="1"/>
</dbReference>
<dbReference type="GO" id="GO:0009251">
    <property type="term" value="P:glucan catabolic process"/>
    <property type="evidence" value="ECO:0007669"/>
    <property type="project" value="TreeGrafter"/>
</dbReference>
<dbReference type="Proteomes" id="UP001209570">
    <property type="component" value="Unassembled WGS sequence"/>
</dbReference>
<dbReference type="Pfam" id="PF00150">
    <property type="entry name" value="Cellulase"/>
    <property type="match status" value="1"/>
</dbReference>
<organism evidence="20 21">
    <name type="scientific">Pythium insidiosum</name>
    <name type="common">Pythiosis disease agent</name>
    <dbReference type="NCBI Taxonomy" id="114742"/>
    <lineage>
        <taxon>Eukaryota</taxon>
        <taxon>Sar</taxon>
        <taxon>Stramenopiles</taxon>
        <taxon>Oomycota</taxon>
        <taxon>Peronosporomycetes</taxon>
        <taxon>Pythiales</taxon>
        <taxon>Pythiaceae</taxon>
        <taxon>Pythium</taxon>
    </lineage>
</organism>
<dbReference type="SMART" id="SM00223">
    <property type="entry name" value="APPLE"/>
    <property type="match status" value="4"/>
</dbReference>
<evidence type="ECO:0000256" key="10">
    <source>
        <dbReference type="ARBA" id="ARBA00023157"/>
    </source>
</evidence>
<evidence type="ECO:0000256" key="18">
    <source>
        <dbReference type="SAM" id="SignalP"/>
    </source>
</evidence>
<evidence type="ECO:0000256" key="5">
    <source>
        <dbReference type="ARBA" id="ARBA00022737"/>
    </source>
</evidence>
<dbReference type="InterPro" id="IPR000177">
    <property type="entry name" value="Apple"/>
</dbReference>
<feature type="domain" description="Apple" evidence="19">
    <location>
        <begin position="111"/>
        <end position="185"/>
    </location>
</feature>
<dbReference type="PROSITE" id="PS50948">
    <property type="entry name" value="PAN"/>
    <property type="match status" value="1"/>
</dbReference>
<keyword evidence="12" id="KW-0326">Glycosidase</keyword>
<dbReference type="GO" id="GO:0071555">
    <property type="term" value="P:cell wall organization"/>
    <property type="evidence" value="ECO:0007669"/>
    <property type="project" value="UniProtKB-KW"/>
</dbReference>
<evidence type="ECO:0000256" key="7">
    <source>
        <dbReference type="ARBA" id="ARBA00022968"/>
    </source>
</evidence>
<evidence type="ECO:0000313" key="21">
    <source>
        <dbReference type="Proteomes" id="UP001209570"/>
    </source>
</evidence>
<dbReference type="SUPFAM" id="SSF57414">
    <property type="entry name" value="Hairpin loop containing domain-like"/>
    <property type="match status" value="2"/>
</dbReference>
<evidence type="ECO:0000256" key="14">
    <source>
        <dbReference type="ARBA" id="ARBA00036824"/>
    </source>
</evidence>
<keyword evidence="3" id="KW-1003">Cell membrane</keyword>
<evidence type="ECO:0000256" key="15">
    <source>
        <dbReference type="ARBA" id="ARBA00037126"/>
    </source>
</evidence>
<keyword evidence="10" id="KW-1015">Disulfide bond</keyword>
<accession>A0AAD5LTI2</accession>
<evidence type="ECO:0000256" key="1">
    <source>
        <dbReference type="ARBA" id="ARBA00004401"/>
    </source>
</evidence>
<proteinExistence type="inferred from homology"/>
<evidence type="ECO:0000256" key="11">
    <source>
        <dbReference type="ARBA" id="ARBA00023180"/>
    </source>
</evidence>
<keyword evidence="18" id="KW-0732">Signal</keyword>
<protein>
    <recommendedName>
        <fullName evidence="16">glucan 1,3-beta-glucosidase</fullName>
        <ecNumber evidence="16">3.2.1.58</ecNumber>
    </recommendedName>
    <alternativeName>
        <fullName evidence="17">Exo-1,3-beta-glucanase D</fullName>
    </alternativeName>
</protein>
<name>A0AAD5LTI2_PYTIN</name>
<evidence type="ECO:0000256" key="6">
    <source>
        <dbReference type="ARBA" id="ARBA00022801"/>
    </source>
</evidence>
<dbReference type="PANTHER" id="PTHR31297">
    <property type="entry name" value="GLUCAN ENDO-1,6-BETA-GLUCOSIDASE B"/>
    <property type="match status" value="1"/>
</dbReference>
<dbReference type="EMBL" id="JAKCXM010000002">
    <property type="protein sequence ID" value="KAJ0409955.1"/>
    <property type="molecule type" value="Genomic_DNA"/>
</dbReference>
<gene>
    <name evidence="20" type="ORF">P43SY_005849</name>
</gene>
<comment type="catalytic activity">
    <reaction evidence="14">
        <text>Successive hydrolysis of beta-D-glucose units from the non-reducing ends of (1-&gt;3)-beta-D-glucans, releasing alpha-glucose.</text>
        <dbReference type="EC" id="3.2.1.58"/>
    </reaction>
</comment>
<keyword evidence="6" id="KW-0378">Hydrolase</keyword>
<dbReference type="Gene3D" id="3.20.20.80">
    <property type="entry name" value="Glycosidases"/>
    <property type="match status" value="1"/>
</dbReference>
<keyword evidence="8" id="KW-1133">Transmembrane helix</keyword>
<evidence type="ECO:0000256" key="12">
    <source>
        <dbReference type="ARBA" id="ARBA00023295"/>
    </source>
</evidence>
<evidence type="ECO:0000256" key="2">
    <source>
        <dbReference type="ARBA" id="ARBA00005641"/>
    </source>
</evidence>
<dbReference type="GO" id="GO:0005576">
    <property type="term" value="C:extracellular region"/>
    <property type="evidence" value="ECO:0007669"/>
    <property type="project" value="InterPro"/>
</dbReference>
<evidence type="ECO:0000259" key="19">
    <source>
        <dbReference type="PROSITE" id="PS50948"/>
    </source>
</evidence>
<dbReference type="InterPro" id="IPR003609">
    <property type="entry name" value="Pan_app"/>
</dbReference>
<feature type="chain" id="PRO_5042112052" description="glucan 1,3-beta-glucosidase" evidence="18">
    <location>
        <begin position="21"/>
        <end position="701"/>
    </location>
</feature>
<reference evidence="20" key="1">
    <citation type="submission" date="2021-12" db="EMBL/GenBank/DDBJ databases">
        <title>Prjna785345.</title>
        <authorList>
            <person name="Rujirawat T."/>
            <person name="Krajaejun T."/>
        </authorList>
    </citation>
    <scope>NUCLEOTIDE SEQUENCE</scope>
    <source>
        <strain evidence="20">Pi057C3</strain>
    </source>
</reference>
<evidence type="ECO:0000256" key="16">
    <source>
        <dbReference type="ARBA" id="ARBA00038929"/>
    </source>
</evidence>
<dbReference type="InterPro" id="IPR018087">
    <property type="entry name" value="Glyco_hydro_5_CS"/>
</dbReference>
<dbReference type="AlphaFoldDB" id="A0AAD5LTI2"/>
<dbReference type="GO" id="GO:0009986">
    <property type="term" value="C:cell surface"/>
    <property type="evidence" value="ECO:0007669"/>
    <property type="project" value="TreeGrafter"/>
</dbReference>
<dbReference type="SUPFAM" id="SSF51445">
    <property type="entry name" value="(Trans)glycosidases"/>
    <property type="match status" value="1"/>
</dbReference>
<evidence type="ECO:0000256" key="8">
    <source>
        <dbReference type="ARBA" id="ARBA00022989"/>
    </source>
</evidence>
<keyword evidence="21" id="KW-1185">Reference proteome</keyword>
<keyword evidence="5" id="KW-0677">Repeat</keyword>
<evidence type="ECO:0000256" key="4">
    <source>
        <dbReference type="ARBA" id="ARBA00022692"/>
    </source>
</evidence>
<feature type="signal peptide" evidence="18">
    <location>
        <begin position="1"/>
        <end position="20"/>
    </location>
</feature>
<keyword evidence="7" id="KW-0735">Signal-anchor</keyword>
<dbReference type="Gene3D" id="3.50.4.10">
    <property type="entry name" value="Hepatocyte Growth Factor"/>
    <property type="match status" value="4"/>
</dbReference>
<dbReference type="InterPro" id="IPR050386">
    <property type="entry name" value="Glycosyl_hydrolase_5"/>
</dbReference>
<dbReference type="InterPro" id="IPR001547">
    <property type="entry name" value="Glyco_hydro_5"/>
</dbReference>
<dbReference type="Pfam" id="PF14295">
    <property type="entry name" value="PAN_4"/>
    <property type="match status" value="4"/>
</dbReference>
<dbReference type="GO" id="GO:0005886">
    <property type="term" value="C:plasma membrane"/>
    <property type="evidence" value="ECO:0007669"/>
    <property type="project" value="UniProtKB-SubCell"/>
</dbReference>
<sequence>MVHVTATLCVAAASLSAARALQHANATAPRHLAQCTPLAGVDIVGNDLSHVTGVDASECCAKCSAIAGCQAYTWTRWNDGTCWFKSAAEPTHPNADAQSGAVARRNDQASCALQQNVDFVGNDIGDIGAATAGECCDKCRDVAGCHAFSWTDWNGGRCWLKSGRGDMRRQEGVVSAVVEKTDDQCTIERGVDYAGFDIGNAPGANAGACCAQCEREPACRAFTWSGFNGGTCWLKSARGTATSSPGVDSGVVAKSDDQGKCKLERGVDFGGQDIGSAATPSAEMCCEQCAAKPGCAAFTWTNWNGGMCWFKAERGSSKSNAAAVSGVVAQRKEHVQYKIRRGEARVLSVNLGGWLVGEYWMSTTSPAWKDSIENGNQRGWGGEYITMKYLGQDKGTAAFEEHRKTWITESDIAEIAQRGLNTVRVPVGFWIVNDDPSTESTEISRVYAKGSLKYLDRLVNEWAVKYNLAVMLSLHAHQGSQNGYDHSAPQVHGTTSWSDSQDNVRNSLQFSTYLAARYKDSPAFLGLQLMNEPSFPTNYEVLWDYYKKAYEQIRSTGNDCIIGVSPMLQEQGPPVMDWFMPRPQYFNVWHEFHVYYKWGENEGSDENGVINRARGYRGHHLDNWKGNPIYMGEWSLAAPDSAPFHDENKLKEFAAVQLEQFQGAKAGWAFWSWRHDDEKTKLSQWSMRQLLRKGIFSVPRE</sequence>
<evidence type="ECO:0000313" key="20">
    <source>
        <dbReference type="EMBL" id="KAJ0409955.1"/>
    </source>
</evidence>
<dbReference type="PROSITE" id="PS00659">
    <property type="entry name" value="GLYCOSYL_HYDROL_F5"/>
    <property type="match status" value="1"/>
</dbReference>
<comment type="function">
    <text evidence="15">Glucosidase involved in the degradation of cellulosic biomass. Active on lichenan.</text>
</comment>
<dbReference type="GO" id="GO:0004338">
    <property type="term" value="F:glucan exo-1,3-beta-glucosidase activity"/>
    <property type="evidence" value="ECO:0007669"/>
    <property type="project" value="UniProtKB-EC"/>
</dbReference>
<dbReference type="InterPro" id="IPR017853">
    <property type="entry name" value="GH"/>
</dbReference>
<dbReference type="CDD" id="cd01100">
    <property type="entry name" value="APPLE_Factor_XI_like"/>
    <property type="match status" value="4"/>
</dbReference>
<dbReference type="EC" id="3.2.1.58" evidence="16"/>
<keyword evidence="11" id="KW-0325">Glycoprotein</keyword>
<keyword evidence="4" id="KW-0812">Transmembrane</keyword>